<evidence type="ECO:0000256" key="1">
    <source>
        <dbReference type="ARBA" id="ARBA00004251"/>
    </source>
</evidence>
<evidence type="ECO:0008006" key="14">
    <source>
        <dbReference type="Google" id="ProtNLM"/>
    </source>
</evidence>
<evidence type="ECO:0000256" key="4">
    <source>
        <dbReference type="ARBA" id="ARBA00022614"/>
    </source>
</evidence>
<dbReference type="SMART" id="SM00365">
    <property type="entry name" value="LRR_SD22"/>
    <property type="match status" value="15"/>
</dbReference>
<dbReference type="SMART" id="SM00364">
    <property type="entry name" value="LRR_BAC"/>
    <property type="match status" value="9"/>
</dbReference>
<dbReference type="SUPFAM" id="SSF52047">
    <property type="entry name" value="RNI-like"/>
    <property type="match status" value="2"/>
</dbReference>
<keyword evidence="7 11" id="KW-1133">Transmembrane helix</keyword>
<organism evidence="12 13">
    <name type="scientific">Brassica napus</name>
    <name type="common">Rape</name>
    <dbReference type="NCBI Taxonomy" id="3708"/>
    <lineage>
        <taxon>Eukaryota</taxon>
        <taxon>Viridiplantae</taxon>
        <taxon>Streptophyta</taxon>
        <taxon>Embryophyta</taxon>
        <taxon>Tracheophyta</taxon>
        <taxon>Spermatophyta</taxon>
        <taxon>Magnoliopsida</taxon>
        <taxon>eudicotyledons</taxon>
        <taxon>Gunneridae</taxon>
        <taxon>Pentapetalae</taxon>
        <taxon>rosids</taxon>
        <taxon>malvids</taxon>
        <taxon>Brassicales</taxon>
        <taxon>Brassicaceae</taxon>
        <taxon>Brassiceae</taxon>
        <taxon>Brassica</taxon>
    </lineage>
</organism>
<dbReference type="SMART" id="SM00369">
    <property type="entry name" value="LRR_TYP"/>
    <property type="match status" value="24"/>
</dbReference>
<dbReference type="InterPro" id="IPR003591">
    <property type="entry name" value="Leu-rich_rpt_typical-subtyp"/>
</dbReference>
<dbReference type="PROSITE" id="PS51450">
    <property type="entry name" value="LRR"/>
    <property type="match status" value="2"/>
</dbReference>
<evidence type="ECO:0000256" key="10">
    <source>
        <dbReference type="ARBA" id="ARBA00023180"/>
    </source>
</evidence>
<dbReference type="PRINTS" id="PR00019">
    <property type="entry name" value="LEURICHRPT"/>
</dbReference>
<dbReference type="Pfam" id="PF00560">
    <property type="entry name" value="LRR_1"/>
    <property type="match status" value="18"/>
</dbReference>
<dbReference type="InterPro" id="IPR032675">
    <property type="entry name" value="LRR_dom_sf"/>
</dbReference>
<feature type="transmembrane region" description="Helical" evidence="11">
    <location>
        <begin position="2598"/>
        <end position="2618"/>
    </location>
</feature>
<evidence type="ECO:0000256" key="11">
    <source>
        <dbReference type="SAM" id="Phobius"/>
    </source>
</evidence>
<dbReference type="Pfam" id="PF13855">
    <property type="entry name" value="LRR_8"/>
    <property type="match status" value="3"/>
</dbReference>
<evidence type="ECO:0000256" key="8">
    <source>
        <dbReference type="ARBA" id="ARBA00023136"/>
    </source>
</evidence>
<keyword evidence="10" id="KW-0325">Glycoprotein</keyword>
<dbReference type="SUPFAM" id="SSF52058">
    <property type="entry name" value="L domain-like"/>
    <property type="match status" value="5"/>
</dbReference>
<keyword evidence="9" id="KW-0675">Receptor</keyword>
<keyword evidence="3" id="KW-1003">Cell membrane</keyword>
<dbReference type="Pfam" id="PF13516">
    <property type="entry name" value="LRR_6"/>
    <property type="match status" value="1"/>
</dbReference>
<proteinExistence type="inferred from homology"/>
<dbReference type="PANTHER" id="PTHR27004:SF364">
    <property type="entry name" value="RECEPTOR LIKE PROTEIN 26"/>
    <property type="match status" value="1"/>
</dbReference>
<evidence type="ECO:0000313" key="12">
    <source>
        <dbReference type="EMBL" id="KAH0925524.1"/>
    </source>
</evidence>
<comment type="caution">
    <text evidence="12">The sequence shown here is derived from an EMBL/GenBank/DDBJ whole genome shotgun (WGS) entry which is preliminary data.</text>
</comment>
<comment type="similarity">
    <text evidence="2">Belongs to the RLP family.</text>
</comment>
<evidence type="ECO:0000256" key="6">
    <source>
        <dbReference type="ARBA" id="ARBA00022737"/>
    </source>
</evidence>
<comment type="subcellular location">
    <subcellularLocation>
        <location evidence="1">Cell membrane</location>
        <topology evidence="1">Single-pass type I membrane protein</topology>
    </subcellularLocation>
</comment>
<dbReference type="Proteomes" id="UP000824890">
    <property type="component" value="Unassembled WGS sequence"/>
</dbReference>
<dbReference type="InterPro" id="IPR001611">
    <property type="entry name" value="Leu-rich_rpt"/>
</dbReference>
<sequence length="2663" mass="295157">MKIRALMQFKNEFESNGCNRSDYLNGVQCDNSTGAVTKLQLPSGCFTGVLKPNSSLFGFKHLRYLNISHNNFTSSSLPSEFNSLKRLEVLSLSSNGFIGQVPSSFSNLIHLTHLNLSHNELTGSFPLVKNLTKLSFLDLSYNQFSGTIPFDLLLTMPFLSHLDLKKNSLTGTFEVPNSSSYSRLVYLSLGQNQFEGKILEPISNFINLKHLDVSSLNTSYPIDLSIFSPLKSLLVLHLSRNRLLPASLNSSDIPLSLESLVMPRCDITEFPNILKTLQNLQHLDISSNMIKGKIPEWLWKLPHLSLVNLVNNSFTGFEGSSDVLLNSSVQLLDFAYNSMTGEFPLPPPNIIYLSAWNNSFTGTIPLQVCDRSSLTVLDLSYNKLTGPIPQCLSNLKIVNLRKNSLEGSIPDEFYSGAFTQTLDVGYNQLTGKLPRSLLNCSFLRFLSVDNNMIEDTFPFWLKDLPNLQVFTLRSNRFFGHLSPPDQGPLSFPELRILELSDNNFTGSLPPSFFVNWKASAIKHAYYVYEDTLDLQYKGLFMEQGKVLTSYNTIDFSGNKLEGHIPESIGLLKALIALNLSNNAFTGHIPLSLANVTELESLDLSRNHLSGTIPRELGSLSFLAYISVAHNQLKGEIPQGPQFSGQAESSFEGNSGLCGLPLQVSCFGPPPTQQPEEEDEEKEEEGVLNWKAVVIGYGPGLLFGLVIAHVTASYKPKWYLNIVSPDKRKEVKPVRFFASLDSRWDSYDNHMMTMPESLLRFHFLSLLLLCCCVSPASFAKIDGLYYLDDVVVGVVACLPRQMEAFTQFTNEFDTRSCNHSDYSNGAWCDNSTGAVTKIQLTGCLSGTLKPNSSLFGFHQLRHLDLSNNNFISSTFPSKFGNLNRLEVLILSSSGLLGHVPSSISNLSQLSILNLSKNKLIGSFPLVSNLTKLSLLSLSHNIFTGNIPSSLFTMPSLSYLNVNENHLTSPIEISNSSRLEYLYLANNQFEENILEPISKLTNLKYLDLSFLNTSYPVDLRLLSSLKSLLRLFLSGNSLLATSISADSDIPPNLETLIMRNCSVTKFPNILRKLKHLRTVSISSNRIKGKVPEWLWSLPNLEILLLSNNFFKSFEGSKKVIVDSSVKLLDMGYNNFEGEIPLPPLSIKTFYARNNTFTGNIPLSFCNRTSLTVLDLSYNNFTGPIPQCLNDFMIVKLRKNNLEGSLPDRFNVGTSLRTIDVGENRLTGKLPRSFLNCSSLKFLSVDHNRIEDTFPFWLKALPDLQVFKLRSNKFYGPISSPDQGPLAFPELHIFEISDNNFTGSLPPSYFVNWKSPSLKINGAGTMYMAEDIGASTYDDLIDLQYKGLSMEQMGILTFYSAIDLSGNKIEGQIPESIGLLKTLIALNLSNNAFTGHIPLSLANVTELESLDLSRNQLSGTIPSGLKSLSFLAHINVSHNQLKGEIPQGTQITGQSKSSFEGNAGLCGLPLEESCFAPPTQQPKEEEKEEEEVLNWRGVAIGYGPGVLLGLAIAQVIAAYKPEWLIKIMCHIPDMLYNGSLLRTLDVGYNQLTGKLPRSLLNCSSLRFCGQQQNQRHISLWLKALPGLQVLTLRSNKFYGPISLPGEVPLAFPKLRILEISDNNFTGSLPPNYFVNWKASSLETNDDGRIYMGDYNNAYYIYEDTMDLQYKGLFMEQGKVLTSYATIDFSGNRFEGQIPESIGLLKALIALNLSNNGFTGHIPLSLENVTELESLDLSGNKLSGSIPKGLARLSFLAYISVAHNQLIGEIPQGPQFSGQAETSFEGNAGLCGLPLQGSCFAPPPTQQFEEEDEEEEEGVLNWKAVVTGYGLGLLFGLVIGHVIASYMPKWFVKIVGPDKHKEVDPASLFDSLDSRWDSSSNKNNVESHIFTLVVGLSGCHPDQIQALKQFKNEFDSRNCNQTDYLNGVQCDNATGAVTELQLPSGCLTGVLKPNSSLFHLRHLRHLNLSHNNFTSSSLPSEFSNLSRLEVLSLSSNSFIGQVPSLFSKLTWLNQLDLSHNQLTGSFQLVQNLSKLSILDLSYNHFSGAIPSSLLALPFLTRLDLSENYLTGSIEVLNSSSSLRHLSLSHNHFEGQILEPISNLITLKFLDISFLNISYPIDIKIFSSLKSLLKLVLSGNSISSTSLGSDSDVPLSLEKLGLSGCNIREFPNFLQSLHNLEYIDISNNKILGKVPEWLWSLPRLSTVTLLNNSFTGFEGSTEVLVNSSVRILDLALNHFKGPFPNPPNSLTVLSAWNNSFTGSIPLEICNQSKLALLDLSYNNFSGSIPRCLSNLQNSLIVVNLRKNNLEGSLPDNCYDGALLRTLDVGFNKLTGKLPRSLLNCSSLKFLSVDNNNIKDTFPFWLKGLPNLQAFTLRSNRFYGPISPPGQGPLEFPELRILEIADNKFTGSLPQDYFVNWKVMTEDGSLYMGDYNEIPGYIYEDTIDLQYKGLFMEQGKVLTSYATIDFSGNRLEGQIPESIGLLKTLIALNLSNNAFTGHIPLSLENVTELESLDLSRNQLSGTIPRGLGSLSFLAYISVAHNQLKGVIPQATQITGQPKSSFEGNVGLCGLPLEQSCFAPPTRQPKEEDEEEDEGLLNWKALVIGYGPGLLFGLLLAHVIASYRPKWFVKIVGPDKHMETDPVTLFMSMDSRWDSFNNKKSVESTM</sequence>
<evidence type="ECO:0000256" key="7">
    <source>
        <dbReference type="ARBA" id="ARBA00022989"/>
    </source>
</evidence>
<evidence type="ECO:0000256" key="9">
    <source>
        <dbReference type="ARBA" id="ARBA00023170"/>
    </source>
</evidence>
<name>A0ABQ8D833_BRANA</name>
<keyword evidence="5 11" id="KW-0812">Transmembrane</keyword>
<dbReference type="PANTHER" id="PTHR27004">
    <property type="entry name" value="RECEPTOR-LIKE PROTEIN 12 ISOFORM X1"/>
    <property type="match status" value="1"/>
</dbReference>
<evidence type="ECO:0000256" key="3">
    <source>
        <dbReference type="ARBA" id="ARBA00022475"/>
    </source>
</evidence>
<keyword evidence="13" id="KW-1185">Reference proteome</keyword>
<dbReference type="EMBL" id="JAGKQM010000005">
    <property type="protein sequence ID" value="KAH0925524.1"/>
    <property type="molecule type" value="Genomic_DNA"/>
</dbReference>
<evidence type="ECO:0000313" key="13">
    <source>
        <dbReference type="Proteomes" id="UP000824890"/>
    </source>
</evidence>
<keyword evidence="8 11" id="KW-0472">Membrane</keyword>
<protein>
    <recommendedName>
        <fullName evidence="14">Receptor-like protein 12</fullName>
    </recommendedName>
</protein>
<gene>
    <name evidence="12" type="ORF">HID58_017780</name>
</gene>
<accession>A0ABQ8D833</accession>
<evidence type="ECO:0000256" key="2">
    <source>
        <dbReference type="ARBA" id="ARBA00009592"/>
    </source>
</evidence>
<reference evidence="12 13" key="1">
    <citation type="submission" date="2021-05" db="EMBL/GenBank/DDBJ databases">
        <title>Genome Assembly of Synthetic Allotetraploid Brassica napus Reveals Homoeologous Exchanges between Subgenomes.</title>
        <authorList>
            <person name="Davis J.T."/>
        </authorList>
    </citation>
    <scope>NUCLEOTIDE SEQUENCE [LARGE SCALE GENOMIC DNA]</scope>
    <source>
        <strain evidence="13">cv. Da-Ae</strain>
        <tissue evidence="12">Seedling</tissue>
    </source>
</reference>
<evidence type="ECO:0000256" key="5">
    <source>
        <dbReference type="ARBA" id="ARBA00022692"/>
    </source>
</evidence>
<dbReference type="Gene3D" id="3.80.10.10">
    <property type="entry name" value="Ribonuclease Inhibitor"/>
    <property type="match status" value="10"/>
</dbReference>
<keyword evidence="6" id="KW-0677">Repeat</keyword>
<keyword evidence="4" id="KW-0433">Leucine-rich repeat</keyword>